<dbReference type="InterPro" id="IPR051451">
    <property type="entry name" value="PhoH2-like"/>
</dbReference>
<protein>
    <recommendedName>
        <fullName evidence="6">PhoH-like protein</fullName>
    </recommendedName>
</protein>
<keyword evidence="4" id="KW-0547">Nucleotide-binding</keyword>
<dbReference type="SUPFAM" id="SSF52540">
    <property type="entry name" value="P-loop containing nucleoside triphosphate hydrolases"/>
    <property type="match status" value="1"/>
</dbReference>
<dbReference type="Proteomes" id="UP000235739">
    <property type="component" value="Unassembled WGS sequence"/>
</dbReference>
<dbReference type="Pfam" id="PF02562">
    <property type="entry name" value="PhoH"/>
    <property type="match status" value="1"/>
</dbReference>
<dbReference type="OMA" id="AYGRWEI"/>
<dbReference type="Gene3D" id="3.40.50.300">
    <property type="entry name" value="P-loop containing nucleotide triphosphate hydrolases"/>
    <property type="match status" value="1"/>
</dbReference>
<dbReference type="InterPro" id="IPR027417">
    <property type="entry name" value="P-loop_NTPase"/>
</dbReference>
<evidence type="ECO:0000313" key="10">
    <source>
        <dbReference type="Proteomes" id="UP000235739"/>
    </source>
</evidence>
<evidence type="ECO:0000256" key="4">
    <source>
        <dbReference type="ARBA" id="ARBA00022741"/>
    </source>
</evidence>
<dbReference type="PANTHER" id="PTHR30473">
    <property type="entry name" value="PROTEIN PHOH"/>
    <property type="match status" value="1"/>
</dbReference>
<name>A0A2N7S432_9MICC</name>
<evidence type="ECO:0000313" key="9">
    <source>
        <dbReference type="EMBL" id="TFH57162.1"/>
    </source>
</evidence>
<gene>
    <name evidence="8" type="ORF">CIK84_04810</name>
    <name evidence="9" type="ORF">EXY26_09250</name>
</gene>
<comment type="caution">
    <text evidence="8">The sequence shown here is derived from an EMBL/GenBank/DDBJ whole genome shotgun (WGS) entry which is preliminary data.</text>
</comment>
<evidence type="ECO:0000256" key="2">
    <source>
        <dbReference type="ARBA" id="ARBA00010393"/>
    </source>
</evidence>
<evidence type="ECO:0000256" key="1">
    <source>
        <dbReference type="ARBA" id="ARBA00004496"/>
    </source>
</evidence>
<dbReference type="InterPro" id="IPR003714">
    <property type="entry name" value="PhoH"/>
</dbReference>
<evidence type="ECO:0000256" key="3">
    <source>
        <dbReference type="ARBA" id="ARBA00022490"/>
    </source>
</evidence>
<evidence type="ECO:0000256" key="5">
    <source>
        <dbReference type="ARBA" id="ARBA00022840"/>
    </source>
</evidence>
<evidence type="ECO:0000259" key="7">
    <source>
        <dbReference type="Pfam" id="PF02562"/>
    </source>
</evidence>
<proteinExistence type="inferred from homology"/>
<organism evidence="8 10">
    <name type="scientific">Glutamicibacter arilaitensis</name>
    <dbReference type="NCBI Taxonomy" id="256701"/>
    <lineage>
        <taxon>Bacteria</taxon>
        <taxon>Bacillati</taxon>
        <taxon>Actinomycetota</taxon>
        <taxon>Actinomycetes</taxon>
        <taxon>Micrococcales</taxon>
        <taxon>Micrococcaceae</taxon>
        <taxon>Glutamicibacter</taxon>
    </lineage>
</organism>
<dbReference type="AlphaFoldDB" id="A0A2N7S432"/>
<dbReference type="RefSeq" id="WP_013349028.1">
    <property type="nucleotide sequence ID" value="NZ_JABUYH010000001.1"/>
</dbReference>
<feature type="domain" description="PhoH-like protein" evidence="7">
    <location>
        <begin position="122"/>
        <end position="325"/>
    </location>
</feature>
<evidence type="ECO:0000313" key="11">
    <source>
        <dbReference type="Proteomes" id="UP000297638"/>
    </source>
</evidence>
<accession>A0A2N7S432</accession>
<dbReference type="FunFam" id="3.40.50.300:FF:000013">
    <property type="entry name" value="PhoH family ATPase"/>
    <property type="match status" value="1"/>
</dbReference>
<keyword evidence="5" id="KW-0067">ATP-binding</keyword>
<dbReference type="GO" id="GO:0005829">
    <property type="term" value="C:cytosol"/>
    <property type="evidence" value="ECO:0007669"/>
    <property type="project" value="TreeGrafter"/>
</dbReference>
<dbReference type="GO" id="GO:0005524">
    <property type="term" value="F:ATP binding"/>
    <property type="evidence" value="ECO:0007669"/>
    <property type="project" value="UniProtKB-KW"/>
</dbReference>
<evidence type="ECO:0000313" key="8">
    <source>
        <dbReference type="EMBL" id="PMQ20909.1"/>
    </source>
</evidence>
<keyword evidence="3" id="KW-0963">Cytoplasm</keyword>
<comment type="subcellular location">
    <subcellularLocation>
        <location evidence="1">Cytoplasm</location>
    </subcellularLocation>
</comment>
<comment type="similarity">
    <text evidence="2">Belongs to the PhoH family.</text>
</comment>
<reference evidence="8 10" key="1">
    <citation type="journal article" date="2017" name="Elife">
        <title>Extensive horizontal gene transfer in cheese-associated bacteria.</title>
        <authorList>
            <person name="Bonham K.S."/>
            <person name="Wolfe B.E."/>
            <person name="Dutton R.J."/>
        </authorList>
    </citation>
    <scope>NUCLEOTIDE SEQUENCE [LARGE SCALE GENOMIC DNA]</scope>
    <source>
        <strain evidence="8 10">JB182</strain>
    </source>
</reference>
<evidence type="ECO:0000256" key="6">
    <source>
        <dbReference type="ARBA" id="ARBA00039970"/>
    </source>
</evidence>
<dbReference type="GeneID" id="303185276"/>
<sequence length="342" mass="37314">MQVEQNNAKAADGSASLTISFDTAELMIATLGPNDELLRILSGAYPQVSFRPNGQSLALVGEPQQVRKAQRVTEEARSLASRGSRMSAETIEQIIKMLSAGNPDAPTDVLGLKILSGRGRSIRPKTVNQKSYVDAIEDSTITFGIGPAGTGKTFLAMAMAVAALQDKQVNRIILTRPAVEAGEKLGFLPGSLTEKIDPYLRPLYDALHDMINPETIPQLLEAGTIEVAPLAYMRGRTLNDAFVILDEAQNTTSEQMKMFLTRLGFGSKMVVTGDVTQVDLPNNATSGLRMASDVLEGIEDISICRLDSSDVVRHRLIADIVTAYDRWDDTRRKEHNRGRRSK</sequence>
<dbReference type="EMBL" id="SPDS01000001">
    <property type="protein sequence ID" value="TFH57162.1"/>
    <property type="molecule type" value="Genomic_DNA"/>
</dbReference>
<dbReference type="EMBL" id="PNQX01000001">
    <property type="protein sequence ID" value="PMQ20909.1"/>
    <property type="molecule type" value="Genomic_DNA"/>
</dbReference>
<dbReference type="PANTHER" id="PTHR30473:SF1">
    <property type="entry name" value="PHOH-LIKE PROTEIN"/>
    <property type="match status" value="1"/>
</dbReference>
<dbReference type="Proteomes" id="UP000297638">
    <property type="component" value="Unassembled WGS sequence"/>
</dbReference>
<reference evidence="9 11" key="2">
    <citation type="submission" date="2019-03" db="EMBL/GenBank/DDBJ databases">
        <title>Glutamicibacter sp. LJH19 genome.</title>
        <authorList>
            <person name="Sinai Borker S."/>
            <person name="Kumar R."/>
        </authorList>
    </citation>
    <scope>NUCLEOTIDE SEQUENCE [LARGE SCALE GENOMIC DNA]</scope>
    <source>
        <strain evidence="9 11">LJH19</strain>
    </source>
</reference>